<gene>
    <name evidence="5" type="ORF">NRB56_72340</name>
</gene>
<reference evidence="5 6" key="1">
    <citation type="submission" date="2019-10" db="EMBL/GenBank/DDBJ databases">
        <title>Nocardia macrotermitis sp. nov. and Nocardia aurantia sp. nov., isolated from the gut of fungus growing-termite Macrotermes natalensis.</title>
        <authorList>
            <person name="Benndorf R."/>
            <person name="Schwitalla J."/>
            <person name="Martin K."/>
            <person name="De Beer W."/>
            <person name="Kaster A.-K."/>
            <person name="Vollmers J."/>
            <person name="Poulsen M."/>
            <person name="Beemelmanns C."/>
        </authorList>
    </citation>
    <scope>NUCLEOTIDE SEQUENCE [LARGE SCALE GENOMIC DNA]</scope>
    <source>
        <strain evidence="5 6">RB56</strain>
    </source>
</reference>
<dbReference type="OrthoDB" id="370168at2"/>
<dbReference type="SUPFAM" id="SSF46785">
    <property type="entry name" value="Winged helix' DNA-binding domain"/>
    <property type="match status" value="1"/>
</dbReference>
<dbReference type="Gene3D" id="1.10.10.10">
    <property type="entry name" value="Winged helix-like DNA-binding domain superfamily/Winged helix DNA-binding domain"/>
    <property type="match status" value="1"/>
</dbReference>
<dbReference type="Proteomes" id="UP000431401">
    <property type="component" value="Unassembled WGS sequence"/>
</dbReference>
<name>A0A7K0E0X1_9NOCA</name>
<proteinExistence type="predicted"/>
<evidence type="ECO:0000313" key="5">
    <source>
        <dbReference type="EMBL" id="MQY31625.1"/>
    </source>
</evidence>
<evidence type="ECO:0000256" key="3">
    <source>
        <dbReference type="ARBA" id="ARBA00023163"/>
    </source>
</evidence>
<protein>
    <recommendedName>
        <fullName evidence="4">HTH hxlR-type domain-containing protein</fullName>
    </recommendedName>
</protein>
<dbReference type="Pfam" id="PF01638">
    <property type="entry name" value="HxlR"/>
    <property type="match status" value="1"/>
</dbReference>
<dbReference type="InterPro" id="IPR036388">
    <property type="entry name" value="WH-like_DNA-bd_sf"/>
</dbReference>
<keyword evidence="6" id="KW-1185">Reference proteome</keyword>
<dbReference type="AlphaFoldDB" id="A0A7K0E0X1"/>
<keyword evidence="2" id="KW-0238">DNA-binding</keyword>
<dbReference type="PANTHER" id="PTHR33204">
    <property type="entry name" value="TRANSCRIPTIONAL REGULATOR, MARR FAMILY"/>
    <property type="match status" value="1"/>
</dbReference>
<feature type="domain" description="HTH hxlR-type" evidence="4">
    <location>
        <begin position="28"/>
        <end position="126"/>
    </location>
</feature>
<evidence type="ECO:0000259" key="4">
    <source>
        <dbReference type="PROSITE" id="PS51118"/>
    </source>
</evidence>
<dbReference type="RefSeq" id="WP_153348849.1">
    <property type="nucleotide sequence ID" value="NZ_WEGI01000021.1"/>
</dbReference>
<dbReference type="InterPro" id="IPR002577">
    <property type="entry name" value="HTH_HxlR"/>
</dbReference>
<keyword evidence="3" id="KW-0804">Transcription</keyword>
<dbReference type="PANTHER" id="PTHR33204:SF39">
    <property type="entry name" value="TRANSCRIPTIONAL REGULATORY PROTEIN"/>
    <property type="match status" value="1"/>
</dbReference>
<comment type="caution">
    <text evidence="5">The sequence shown here is derived from an EMBL/GenBank/DDBJ whole genome shotgun (WGS) entry which is preliminary data.</text>
</comment>
<evidence type="ECO:0000256" key="1">
    <source>
        <dbReference type="ARBA" id="ARBA00023015"/>
    </source>
</evidence>
<evidence type="ECO:0000313" key="6">
    <source>
        <dbReference type="Proteomes" id="UP000431401"/>
    </source>
</evidence>
<sequence>MSGTHTDVPSMLAFRLPVPIPAAEHEQCPVTEVLRRVGDKWSVLVLVQLGSRRHRFNELHRSIENISQRMLTRTLRILEQDGLIEREVFPTVPPSVEYGLTPLGRDLLVPLSALADWAVENHRHMAAARVRADRADSAGVARPPGPGDR</sequence>
<evidence type="ECO:0000256" key="2">
    <source>
        <dbReference type="ARBA" id="ARBA00023125"/>
    </source>
</evidence>
<accession>A0A7K0E0X1</accession>
<dbReference type="GO" id="GO:0003677">
    <property type="term" value="F:DNA binding"/>
    <property type="evidence" value="ECO:0007669"/>
    <property type="project" value="UniProtKB-KW"/>
</dbReference>
<dbReference type="InterPro" id="IPR036390">
    <property type="entry name" value="WH_DNA-bd_sf"/>
</dbReference>
<organism evidence="5 6">
    <name type="scientific">Nocardia aurantia</name>
    <dbReference type="NCBI Taxonomy" id="2585199"/>
    <lineage>
        <taxon>Bacteria</taxon>
        <taxon>Bacillati</taxon>
        <taxon>Actinomycetota</taxon>
        <taxon>Actinomycetes</taxon>
        <taxon>Mycobacteriales</taxon>
        <taxon>Nocardiaceae</taxon>
        <taxon>Nocardia</taxon>
    </lineage>
</organism>
<dbReference type="EMBL" id="WEGI01000021">
    <property type="protein sequence ID" value="MQY31625.1"/>
    <property type="molecule type" value="Genomic_DNA"/>
</dbReference>
<keyword evidence="1" id="KW-0805">Transcription regulation</keyword>
<dbReference type="PROSITE" id="PS51118">
    <property type="entry name" value="HTH_HXLR"/>
    <property type="match status" value="1"/>
</dbReference>